<proteinExistence type="predicted"/>
<accession>A0A1H2WIX1</accession>
<dbReference type="EMBL" id="FNNC01000005">
    <property type="protein sequence ID" value="SDW79969.1"/>
    <property type="molecule type" value="Genomic_DNA"/>
</dbReference>
<dbReference type="AlphaFoldDB" id="A0A1H2WIX1"/>
<organism evidence="1 2">
    <name type="scientific">Marinococcus luteus</name>
    <dbReference type="NCBI Taxonomy" id="1122204"/>
    <lineage>
        <taxon>Bacteria</taxon>
        <taxon>Bacillati</taxon>
        <taxon>Bacillota</taxon>
        <taxon>Bacilli</taxon>
        <taxon>Bacillales</taxon>
        <taxon>Bacillaceae</taxon>
        <taxon>Marinococcus</taxon>
    </lineage>
</organism>
<reference evidence="1 2" key="1">
    <citation type="submission" date="2016-10" db="EMBL/GenBank/DDBJ databases">
        <authorList>
            <person name="de Groot N.N."/>
        </authorList>
    </citation>
    <scope>NUCLEOTIDE SEQUENCE [LARGE SCALE GENOMIC DNA]</scope>
    <source>
        <strain evidence="1 2">DSM 23126</strain>
    </source>
</reference>
<dbReference type="RefSeq" id="WP_091615480.1">
    <property type="nucleotide sequence ID" value="NZ_FNNC01000005.1"/>
</dbReference>
<evidence type="ECO:0000313" key="2">
    <source>
        <dbReference type="Proteomes" id="UP000199488"/>
    </source>
</evidence>
<dbReference type="OrthoDB" id="2969262at2"/>
<protein>
    <submittedName>
        <fullName evidence="1">Uncharacterized protein</fullName>
    </submittedName>
</protein>
<name>A0A1H2WIX1_9BACI</name>
<gene>
    <name evidence="1" type="ORF">SAMN05421781_2434</name>
</gene>
<evidence type="ECO:0000313" key="1">
    <source>
        <dbReference type="EMBL" id="SDW79969.1"/>
    </source>
</evidence>
<dbReference type="STRING" id="1122204.SAMN05421781_2434"/>
<sequence>MTYEELADRLDRTSDGEMIGFLMVPKAHRKQKKKVNSYLKERYAASDSDSLKDIVEHFCEEHLEPGESREIEFYPTEKLT</sequence>
<keyword evidence="2" id="KW-1185">Reference proteome</keyword>
<dbReference type="Proteomes" id="UP000199488">
    <property type="component" value="Unassembled WGS sequence"/>
</dbReference>